<name>A0ABW7EUJ3_9BURK</name>
<dbReference type="Gene3D" id="3.10.450.240">
    <property type="match status" value="1"/>
</dbReference>
<evidence type="ECO:0000313" key="5">
    <source>
        <dbReference type="EMBL" id="MFG6417148.1"/>
    </source>
</evidence>
<dbReference type="SMART" id="SM00978">
    <property type="entry name" value="Tim44"/>
    <property type="match status" value="1"/>
</dbReference>
<keyword evidence="2" id="KW-1133">Transmembrane helix</keyword>
<feature type="transmembrane region" description="Helical" evidence="2">
    <location>
        <begin position="102"/>
        <end position="123"/>
    </location>
</feature>
<evidence type="ECO:0000256" key="1">
    <source>
        <dbReference type="SAM" id="MobiDB-lite"/>
    </source>
</evidence>
<accession>A0ABW7EUJ3</accession>
<evidence type="ECO:0000313" key="6">
    <source>
        <dbReference type="Proteomes" id="UP001606300"/>
    </source>
</evidence>
<feature type="compositionally biased region" description="Low complexity" evidence="1">
    <location>
        <begin position="36"/>
        <end position="50"/>
    </location>
</feature>
<evidence type="ECO:0000256" key="2">
    <source>
        <dbReference type="SAM" id="Phobius"/>
    </source>
</evidence>
<dbReference type="InterPro" id="IPR007379">
    <property type="entry name" value="Tim44-like_dom"/>
</dbReference>
<dbReference type="Proteomes" id="UP001606300">
    <property type="component" value="Unassembled WGS sequence"/>
</dbReference>
<dbReference type="PANTHER" id="PTHR41542:SF1">
    <property type="entry name" value="BLL5807 PROTEIN"/>
    <property type="match status" value="1"/>
</dbReference>
<dbReference type="RefSeq" id="WP_394473207.1">
    <property type="nucleotide sequence ID" value="NZ_JBIGHY010000017.1"/>
</dbReference>
<dbReference type="Pfam" id="PF04280">
    <property type="entry name" value="Tim44"/>
    <property type="match status" value="1"/>
</dbReference>
<dbReference type="SUPFAM" id="SSF54427">
    <property type="entry name" value="NTF2-like"/>
    <property type="match status" value="1"/>
</dbReference>
<feature type="region of interest" description="Disordered" evidence="1">
    <location>
        <begin position="26"/>
        <end position="50"/>
    </location>
</feature>
<keyword evidence="2" id="KW-0472">Membrane</keyword>
<feature type="chain" id="PRO_5047463787" evidence="3">
    <location>
        <begin position="25"/>
        <end position="299"/>
    </location>
</feature>
<reference evidence="5 6" key="1">
    <citation type="submission" date="2024-09" db="EMBL/GenBank/DDBJ databases">
        <title>Novel species of the genus Pelomonas and Roseateles isolated from streams.</title>
        <authorList>
            <person name="Lu H."/>
        </authorList>
    </citation>
    <scope>NUCLEOTIDE SEQUENCE [LARGE SCALE GENOMIC DNA]</scope>
    <source>
        <strain evidence="5 6">DC23W</strain>
    </source>
</reference>
<feature type="signal peptide" evidence="3">
    <location>
        <begin position="1"/>
        <end position="24"/>
    </location>
</feature>
<organism evidence="5 6">
    <name type="scientific">Pelomonas dachongensis</name>
    <dbReference type="NCBI Taxonomy" id="3299029"/>
    <lineage>
        <taxon>Bacteria</taxon>
        <taxon>Pseudomonadati</taxon>
        <taxon>Pseudomonadota</taxon>
        <taxon>Betaproteobacteria</taxon>
        <taxon>Burkholderiales</taxon>
        <taxon>Sphaerotilaceae</taxon>
        <taxon>Roseateles</taxon>
    </lineage>
</organism>
<keyword evidence="3" id="KW-0732">Signal</keyword>
<evidence type="ECO:0000256" key="3">
    <source>
        <dbReference type="SAM" id="SignalP"/>
    </source>
</evidence>
<gene>
    <name evidence="5" type="ORF">ACG02S_24945</name>
</gene>
<dbReference type="EMBL" id="JBIGHY010000017">
    <property type="protein sequence ID" value="MFG6417148.1"/>
    <property type="molecule type" value="Genomic_DNA"/>
</dbReference>
<proteinExistence type="predicted"/>
<protein>
    <submittedName>
        <fullName evidence="5">Tim44 domain-containing protein</fullName>
    </submittedName>
</protein>
<keyword evidence="2" id="KW-0812">Transmembrane</keyword>
<keyword evidence="6" id="KW-1185">Reference proteome</keyword>
<evidence type="ECO:0000259" key="4">
    <source>
        <dbReference type="SMART" id="SM00978"/>
    </source>
</evidence>
<sequence>MNRIIAMSLAAVLAAALPIHDAEAKRLGGGGMKRNTPTQTTPNTPPAQQAAPQQAAPKQAAAPAAGAAAAAPKRSWMGPVAGLAAGLGLAALASHLGFGAELANFMTMLLLGIVAFVVIGFLVRRFAKPKAGAQLAGAGAGAGGANFRMPVEPQSQPQAAWQPQGSAAPVATAAAAGAVPADFDAAGFEKIAKQVFIRLQAANDAGDQADLRRFTTPQMYASIQTDLLERNGQTQSTEVLQLDASVVDVTTENGEQIVSVRFWGLVREQSEQAATDFDEVWHLVQSGQGWLIAGIQQTA</sequence>
<feature type="domain" description="Tim44-like" evidence="4">
    <location>
        <begin position="170"/>
        <end position="297"/>
    </location>
</feature>
<dbReference type="PANTHER" id="PTHR41542">
    <property type="entry name" value="BLL5807 PROTEIN"/>
    <property type="match status" value="1"/>
</dbReference>
<comment type="caution">
    <text evidence="5">The sequence shown here is derived from an EMBL/GenBank/DDBJ whole genome shotgun (WGS) entry which is preliminary data.</text>
</comment>
<dbReference type="InterPro" id="IPR032710">
    <property type="entry name" value="NTF2-like_dom_sf"/>
</dbReference>